<dbReference type="PANTHER" id="PTHR12277:SF79">
    <property type="entry name" value="XAA-PRO DIPEPTIDYL-PEPTIDASE-RELATED"/>
    <property type="match status" value="1"/>
</dbReference>
<dbReference type="InterPro" id="IPR029058">
    <property type="entry name" value="AB_hydrolase_fold"/>
</dbReference>
<keyword evidence="3" id="KW-0378">Hydrolase</keyword>
<sequence length="404" mass="43961">MMDPRRAAGSTPALVGALRLTITALSASLAILLTAMAVVAGRLARRVVTPAARVADTTVTALDTAAQTITLVRSDDTRLPGRYGLFTTGTEPYLKLGTVLSEGERTVTRKLLTHIPHSGRVGADAAFSGWYYDRPEQLQLPFTPELIGAPLGPSPAWLFPAAEPSSRWVIQIHGRGTTRAEALRAVPVFRDLGYTSLLVSYRNDGEAPRSRQGTYTLGATEWRDIDAAISFARRRGARRIVLMGWSMGGAIALQAALSSAHREHIDGIVLDSPAIDWADVLRHQAGLRRLPRPLVGLALGALGASWAGPMRGGGAAIPFDRLDVVRRSAELRHPMLILHSDDDGFVPSDASHALAMARPDLVELEVFTEARHTKLWNYDPERWTRAIRRWVTERGLDSDPAEDS</sequence>
<dbReference type="GO" id="GO:0016787">
    <property type="term" value="F:hydrolase activity"/>
    <property type="evidence" value="ECO:0007669"/>
    <property type="project" value="UniProtKB-KW"/>
</dbReference>
<dbReference type="AlphaFoldDB" id="A0AAU0MJS2"/>
<reference evidence="3 4" key="1">
    <citation type="submission" date="2023-10" db="EMBL/GenBank/DDBJ databases">
        <title>Y20.</title>
        <authorList>
            <person name="Zhang G."/>
            <person name="Ding Y."/>
        </authorList>
    </citation>
    <scope>NUCLEOTIDE SEQUENCE [LARGE SCALE GENOMIC DNA]</scope>
    <source>
        <strain evidence="3 4">Y20</strain>
    </source>
</reference>
<evidence type="ECO:0000256" key="1">
    <source>
        <dbReference type="SAM" id="Phobius"/>
    </source>
</evidence>
<dbReference type="Gene3D" id="3.40.50.1820">
    <property type="entry name" value="alpha/beta hydrolase"/>
    <property type="match status" value="1"/>
</dbReference>
<dbReference type="Pfam" id="PF12697">
    <property type="entry name" value="Abhydrolase_6"/>
    <property type="match status" value="1"/>
</dbReference>
<keyword evidence="1" id="KW-0472">Membrane</keyword>
<dbReference type="RefSeq" id="WP_330171845.1">
    <property type="nucleotide sequence ID" value="NZ_CP137080.1"/>
</dbReference>
<organism evidence="3 4">
    <name type="scientific">Microbacterium limosum</name>
    <dbReference type="NCBI Taxonomy" id="3079935"/>
    <lineage>
        <taxon>Bacteria</taxon>
        <taxon>Bacillati</taxon>
        <taxon>Actinomycetota</taxon>
        <taxon>Actinomycetes</taxon>
        <taxon>Micrococcales</taxon>
        <taxon>Microbacteriaceae</taxon>
        <taxon>Microbacterium</taxon>
    </lineage>
</organism>
<protein>
    <submittedName>
        <fullName evidence="3">Alpha/beta fold hydrolase</fullName>
    </submittedName>
</protein>
<evidence type="ECO:0000259" key="2">
    <source>
        <dbReference type="Pfam" id="PF12697"/>
    </source>
</evidence>
<gene>
    <name evidence="3" type="ORF">RYJ27_06210</name>
</gene>
<dbReference type="InterPro" id="IPR000073">
    <property type="entry name" value="AB_hydrolase_1"/>
</dbReference>
<dbReference type="EMBL" id="CP137080">
    <property type="protein sequence ID" value="WOQ70777.1"/>
    <property type="molecule type" value="Genomic_DNA"/>
</dbReference>
<dbReference type="KEGG" id="mliy:RYJ27_06210"/>
<keyword evidence="1" id="KW-1133">Transmembrane helix</keyword>
<proteinExistence type="predicted"/>
<keyword evidence="1" id="KW-0812">Transmembrane</keyword>
<name>A0AAU0MJS2_9MICO</name>
<evidence type="ECO:0000313" key="4">
    <source>
        <dbReference type="Proteomes" id="UP001329313"/>
    </source>
</evidence>
<evidence type="ECO:0000313" key="3">
    <source>
        <dbReference type="EMBL" id="WOQ70777.1"/>
    </source>
</evidence>
<keyword evidence="4" id="KW-1185">Reference proteome</keyword>
<feature type="domain" description="AB hydrolase-1" evidence="2">
    <location>
        <begin position="172"/>
        <end position="383"/>
    </location>
</feature>
<dbReference type="PANTHER" id="PTHR12277">
    <property type="entry name" value="ALPHA/BETA HYDROLASE DOMAIN-CONTAINING PROTEIN"/>
    <property type="match status" value="1"/>
</dbReference>
<dbReference type="Proteomes" id="UP001329313">
    <property type="component" value="Chromosome"/>
</dbReference>
<feature type="transmembrane region" description="Helical" evidence="1">
    <location>
        <begin position="20"/>
        <end position="40"/>
    </location>
</feature>
<dbReference type="SUPFAM" id="SSF53474">
    <property type="entry name" value="alpha/beta-Hydrolases"/>
    <property type="match status" value="1"/>
</dbReference>
<accession>A0AAU0MJS2</accession>